<evidence type="ECO:0000313" key="5">
    <source>
        <dbReference type="EMBL" id="JAG89807.1"/>
    </source>
</evidence>
<name>A0A0C9S9X2_AMBAM</name>
<dbReference type="GO" id="GO:1904293">
    <property type="term" value="P:negative regulation of ERAD pathway"/>
    <property type="evidence" value="ECO:0007669"/>
    <property type="project" value="TreeGrafter"/>
</dbReference>
<dbReference type="EMBL" id="GBZX01002933">
    <property type="protein sequence ID" value="JAG89807.1"/>
    <property type="molecule type" value="mRNA"/>
</dbReference>
<dbReference type="InterPro" id="IPR031632">
    <property type="entry name" value="SVIP"/>
</dbReference>
<feature type="region of interest" description="Disordered" evidence="4">
    <location>
        <begin position="62"/>
        <end position="81"/>
    </location>
</feature>
<evidence type="ECO:0000256" key="4">
    <source>
        <dbReference type="SAM" id="MobiDB-lite"/>
    </source>
</evidence>
<keyword evidence="1" id="KW-0519">Myristate</keyword>
<reference evidence="6" key="4">
    <citation type="submission" date="2024-02" db="EMBL/GenBank/DDBJ databases">
        <authorList>
            <person name="Mcdaniel E.A."/>
            <person name="Celebi F.M."/>
            <person name="Reiter T."/>
            <person name="Weiss E.C."/>
            <person name="Chou S."/>
        </authorList>
    </citation>
    <scope>NUCLEOTIDE SEQUENCE</scope>
    <source>
        <strain evidence="6">F_SG_1</strain>
        <tissue evidence="6">Salivary glands</tissue>
    </source>
</reference>
<feature type="region of interest" description="Disordered" evidence="4">
    <location>
        <begin position="33"/>
        <end position="52"/>
    </location>
</feature>
<reference evidence="6 8" key="2">
    <citation type="journal article" date="2023" name="Arcadia Sci">
        <title>De novo assembly of a long-read Amblyomma americanum tick genome.</title>
        <authorList>
            <person name="Chou S."/>
            <person name="Poskanzer K.E."/>
            <person name="Rollins M."/>
            <person name="Thuy-Boun P.S."/>
        </authorList>
    </citation>
    <scope>NUCLEOTIDE SEQUENCE [LARGE SCALE GENOMIC DNA]</scope>
    <source>
        <strain evidence="6">F_SG_1</strain>
        <tissue evidence="6">Salivary glands</tissue>
    </source>
</reference>
<proteinExistence type="evidence at transcript level"/>
<dbReference type="EMBL" id="JARKHS020014605">
    <property type="protein sequence ID" value="KAK8775054.1"/>
    <property type="molecule type" value="Genomic_DNA"/>
</dbReference>
<protein>
    <recommendedName>
        <fullName evidence="9">Small VCP/p97-interacting protein</fullName>
    </recommendedName>
</protein>
<dbReference type="GO" id="GO:1904153">
    <property type="term" value="P:negative regulation of retrograde protein transport, ER to cytosol"/>
    <property type="evidence" value="ECO:0007669"/>
    <property type="project" value="TreeGrafter"/>
</dbReference>
<dbReference type="PANTHER" id="PTHR35269:SF1">
    <property type="entry name" value="SMALL VCP_P97-INTERACTING PROTEIN"/>
    <property type="match status" value="1"/>
</dbReference>
<gene>
    <name evidence="7" type="ORF">V5799_009038</name>
    <name evidence="6" type="ORF">V5799_010407</name>
</gene>
<organism evidence="5">
    <name type="scientific">Amblyomma americanum</name>
    <name type="common">Lone star tick</name>
    <dbReference type="NCBI Taxonomy" id="6943"/>
    <lineage>
        <taxon>Eukaryota</taxon>
        <taxon>Metazoa</taxon>
        <taxon>Ecdysozoa</taxon>
        <taxon>Arthropoda</taxon>
        <taxon>Chelicerata</taxon>
        <taxon>Arachnida</taxon>
        <taxon>Acari</taxon>
        <taxon>Parasitiformes</taxon>
        <taxon>Ixodida</taxon>
        <taxon>Ixodoidea</taxon>
        <taxon>Ixodidae</taxon>
        <taxon>Amblyomminae</taxon>
        <taxon>Amblyomma</taxon>
    </lineage>
</organism>
<dbReference type="PANTHER" id="PTHR35269">
    <property type="entry name" value="SMALL VCP/P97-INTERACTING PROTEIN"/>
    <property type="match status" value="1"/>
</dbReference>
<sequence length="81" mass="9070">MGICLSCFKASSADITPPSVDVTVKRQQLAEAAERRIQQQENRGIKDPGKVKRLQQKRDELDKELAAAGPQPEANLRWQVQ</sequence>
<evidence type="ECO:0000256" key="2">
    <source>
        <dbReference type="ARBA" id="ARBA00023139"/>
    </source>
</evidence>
<keyword evidence="2" id="KW-0564">Palmitate</keyword>
<accession>A0A0C9S9X2</accession>
<reference evidence="5" key="1">
    <citation type="journal article" date="2015" name="PLoS ONE">
        <title>An Insight into the Sialome of the Lone Star Tick, Amblyomma americanum, with a Glimpse on Its Time Dependent Gene Expression.</title>
        <authorList>
            <person name="Karim S."/>
            <person name="Ribeiro J.M."/>
        </authorList>
    </citation>
    <scope>NUCLEOTIDE SEQUENCE</scope>
    <source>
        <tissue evidence="5">Salivary gland</tissue>
    </source>
</reference>
<dbReference type="AlphaFoldDB" id="A0A0C9S9X2"/>
<dbReference type="GO" id="GO:1904240">
    <property type="term" value="P:negative regulation of VCP-NPL4-UFD1 AAA ATPase complex assembly"/>
    <property type="evidence" value="ECO:0007669"/>
    <property type="project" value="TreeGrafter"/>
</dbReference>
<keyword evidence="8" id="KW-1185">Reference proteome</keyword>
<evidence type="ECO:0000256" key="3">
    <source>
        <dbReference type="ARBA" id="ARBA00023288"/>
    </source>
</evidence>
<dbReference type="GO" id="GO:0005789">
    <property type="term" value="C:endoplasmic reticulum membrane"/>
    <property type="evidence" value="ECO:0007669"/>
    <property type="project" value="TreeGrafter"/>
</dbReference>
<keyword evidence="3" id="KW-0449">Lipoprotein</keyword>
<reference evidence="6" key="3">
    <citation type="submission" date="2023-03" db="EMBL/GenBank/DDBJ databases">
        <authorList>
            <person name="Thuy-Boun P."/>
        </authorList>
    </citation>
    <scope>NUCLEOTIDE SEQUENCE</scope>
    <source>
        <strain evidence="6">F_SG_1</strain>
        <tissue evidence="6">Salivary glands</tissue>
    </source>
</reference>
<dbReference type="Pfam" id="PF15811">
    <property type="entry name" value="SVIP"/>
    <property type="match status" value="1"/>
</dbReference>
<dbReference type="Proteomes" id="UP001321473">
    <property type="component" value="Unassembled WGS sequence"/>
</dbReference>
<evidence type="ECO:0000313" key="7">
    <source>
        <dbReference type="EMBL" id="KAK8784602.1"/>
    </source>
</evidence>
<evidence type="ECO:0000256" key="1">
    <source>
        <dbReference type="ARBA" id="ARBA00022707"/>
    </source>
</evidence>
<evidence type="ECO:0008006" key="9">
    <source>
        <dbReference type="Google" id="ProtNLM"/>
    </source>
</evidence>
<dbReference type="GO" id="GO:0010508">
    <property type="term" value="P:positive regulation of autophagy"/>
    <property type="evidence" value="ECO:0007669"/>
    <property type="project" value="TreeGrafter"/>
</dbReference>
<evidence type="ECO:0000313" key="6">
    <source>
        <dbReference type="EMBL" id="KAK8775054.1"/>
    </source>
</evidence>
<dbReference type="InterPro" id="IPR055366">
    <property type="entry name" value="SVIP_metazoa"/>
</dbReference>
<evidence type="ECO:0000313" key="8">
    <source>
        <dbReference type="Proteomes" id="UP001321473"/>
    </source>
</evidence>
<dbReference type="EMBL" id="JARKHS020004434">
    <property type="protein sequence ID" value="KAK8784602.1"/>
    <property type="molecule type" value="Genomic_DNA"/>
</dbReference>